<dbReference type="Pfam" id="PF04056">
    <property type="entry name" value="Ssl1"/>
    <property type="match status" value="1"/>
</dbReference>
<dbReference type="PANTHER" id="PTHR12695:SF2">
    <property type="entry name" value="GENERAL TRANSCRIPTION FACTOR IIH SUBUNIT 2-RELATED"/>
    <property type="match status" value="1"/>
</dbReference>
<dbReference type="InterPro" id="IPR013083">
    <property type="entry name" value="Znf_RING/FYVE/PHD"/>
</dbReference>
<dbReference type="SUPFAM" id="SSF53300">
    <property type="entry name" value="vWA-like"/>
    <property type="match status" value="1"/>
</dbReference>
<dbReference type="Proteomes" id="UP001472866">
    <property type="component" value="Chromosome 19"/>
</dbReference>
<dbReference type="Gene3D" id="3.40.50.410">
    <property type="entry name" value="von Willebrand factor, type A domain"/>
    <property type="match status" value="1"/>
</dbReference>
<evidence type="ECO:0000256" key="10">
    <source>
        <dbReference type="ARBA" id="ARBA00023242"/>
    </source>
</evidence>
<organism evidence="15 16">
    <name type="scientific">Chloropicon roscoffensis</name>
    <dbReference type="NCBI Taxonomy" id="1461544"/>
    <lineage>
        <taxon>Eukaryota</taxon>
        <taxon>Viridiplantae</taxon>
        <taxon>Chlorophyta</taxon>
        <taxon>Chloropicophyceae</taxon>
        <taxon>Chloropicales</taxon>
        <taxon>Chloropicaceae</taxon>
        <taxon>Chloropicon</taxon>
    </lineage>
</organism>
<evidence type="ECO:0000313" key="15">
    <source>
        <dbReference type="EMBL" id="WZN67364.1"/>
    </source>
</evidence>
<dbReference type="PIRSF" id="PIRSF015919">
    <property type="entry name" value="TFIIH_SSL1"/>
    <property type="match status" value="1"/>
</dbReference>
<evidence type="ECO:0000256" key="2">
    <source>
        <dbReference type="ARBA" id="ARBA00006092"/>
    </source>
</evidence>
<reference evidence="15 16" key="1">
    <citation type="submission" date="2024-03" db="EMBL/GenBank/DDBJ databases">
        <title>Complete genome sequence of the green alga Chloropicon roscoffensis RCC1871.</title>
        <authorList>
            <person name="Lemieux C."/>
            <person name="Pombert J.-F."/>
            <person name="Otis C."/>
            <person name="Turmel M."/>
        </authorList>
    </citation>
    <scope>NUCLEOTIDE SEQUENCE [LARGE SCALE GENOMIC DNA]</scope>
    <source>
        <strain evidence="15 16">RCC1871</strain>
    </source>
</reference>
<comment type="similarity">
    <text evidence="2 11">Belongs to the GTF2H2 family.</text>
</comment>
<dbReference type="GO" id="GO:0008270">
    <property type="term" value="F:zinc ion binding"/>
    <property type="evidence" value="ECO:0007669"/>
    <property type="project" value="UniProtKB-UniRule"/>
</dbReference>
<dbReference type="NCBIfam" id="TIGR00622">
    <property type="entry name" value="ssl1"/>
    <property type="match status" value="1"/>
</dbReference>
<dbReference type="GO" id="GO:0005675">
    <property type="term" value="C:transcription factor TFIIH holo complex"/>
    <property type="evidence" value="ECO:0007669"/>
    <property type="project" value="UniProtKB-UniRule"/>
</dbReference>
<feature type="compositionally biased region" description="Low complexity" evidence="13">
    <location>
        <begin position="17"/>
        <end position="37"/>
    </location>
</feature>
<dbReference type="SMART" id="SM01047">
    <property type="entry name" value="C1_4"/>
    <property type="match status" value="1"/>
</dbReference>
<keyword evidence="7 11" id="KW-0805">Transcription regulation</keyword>
<dbReference type="Pfam" id="PF07975">
    <property type="entry name" value="C1_4"/>
    <property type="match status" value="1"/>
</dbReference>
<keyword evidence="8 11" id="KW-0804">Transcription</keyword>
<keyword evidence="3 11" id="KW-0479">Metal-binding</keyword>
<dbReference type="InterPro" id="IPR013087">
    <property type="entry name" value="Znf_C2H2_type"/>
</dbReference>
<sequence length="446" mass="48331">MLSRPTKARSVGGGRAGSRVQTMASSSTAPAAPAAPEETQELVTRATDDAPQGGFINDLTQAWKDIEEDEDGNLVVGGALGREKRLREKRERLLTHASTAKRIRRGMIRFVQVVVDLSRASLVADMRPSRLKVVSGELQIFVRKFFDSNPLSQLSICCTRNGVAKVITELSGSPHRHVEHLKLLGTQKLGLDCAGDASVQNCLELATRQLRDVPPYGHREVLFVMTSLTTCDPGDVFEAIEGARKNRMHCSVVGLGAEVHVMRSLAVETKGKYSVVTGEPHLRQVLADYAPPPPSLEKETPSSLVQMGFPNFVGGAGDVSGQGELCFVGAESELGKGRSFACPRCKSRVQDLPQACHVCGLSLVSSAHLARSYHHLFPVSLFAEVTESDLEMDLDDGAAENCSGCGRNLSGQLRLRCPNCHQTYCITCDVFIHEELHNCPGCEEAQ</sequence>
<feature type="zinc finger region" description="C4-type" evidence="12">
    <location>
        <begin position="342"/>
        <end position="359"/>
    </location>
</feature>
<comment type="subcellular location">
    <subcellularLocation>
        <location evidence="1 11">Nucleus</location>
    </subcellularLocation>
</comment>
<evidence type="ECO:0000256" key="12">
    <source>
        <dbReference type="PIRSR" id="PIRSR015919-1"/>
    </source>
</evidence>
<dbReference type="InterPro" id="IPR046349">
    <property type="entry name" value="C1-like_sf"/>
</dbReference>
<proteinExistence type="inferred from homology"/>
<evidence type="ECO:0000256" key="5">
    <source>
        <dbReference type="ARBA" id="ARBA00022771"/>
    </source>
</evidence>
<evidence type="ECO:0000256" key="6">
    <source>
        <dbReference type="ARBA" id="ARBA00022833"/>
    </source>
</evidence>
<dbReference type="InterPro" id="IPR004595">
    <property type="entry name" value="TFIIH_C1-like_dom"/>
</dbReference>
<name>A0AAX4PLU8_9CHLO</name>
<dbReference type="InterPro" id="IPR036465">
    <property type="entry name" value="vWFA_dom_sf"/>
</dbReference>
<evidence type="ECO:0000259" key="14">
    <source>
        <dbReference type="PROSITE" id="PS00028"/>
    </source>
</evidence>
<evidence type="ECO:0000256" key="13">
    <source>
        <dbReference type="SAM" id="MobiDB-lite"/>
    </source>
</evidence>
<keyword evidence="9" id="KW-0234">DNA repair</keyword>
<dbReference type="PROSITE" id="PS00028">
    <property type="entry name" value="ZINC_FINGER_C2H2_1"/>
    <property type="match status" value="1"/>
</dbReference>
<evidence type="ECO:0000256" key="7">
    <source>
        <dbReference type="ARBA" id="ARBA00023015"/>
    </source>
</evidence>
<evidence type="ECO:0000256" key="3">
    <source>
        <dbReference type="ARBA" id="ARBA00022723"/>
    </source>
</evidence>
<dbReference type="GO" id="GO:0000439">
    <property type="term" value="C:transcription factor TFIIH core complex"/>
    <property type="evidence" value="ECO:0007669"/>
    <property type="project" value="InterPro"/>
</dbReference>
<keyword evidence="16" id="KW-1185">Reference proteome</keyword>
<accession>A0AAX4PLU8</accession>
<keyword evidence="6 11" id="KW-0862">Zinc</keyword>
<evidence type="ECO:0000256" key="9">
    <source>
        <dbReference type="ARBA" id="ARBA00023204"/>
    </source>
</evidence>
<dbReference type="GO" id="GO:0006289">
    <property type="term" value="P:nucleotide-excision repair"/>
    <property type="evidence" value="ECO:0007669"/>
    <property type="project" value="UniProtKB-UniRule"/>
</dbReference>
<evidence type="ECO:0000256" key="8">
    <source>
        <dbReference type="ARBA" id="ARBA00023163"/>
    </source>
</evidence>
<evidence type="ECO:0000313" key="16">
    <source>
        <dbReference type="Proteomes" id="UP001472866"/>
    </source>
</evidence>
<dbReference type="InterPro" id="IPR007198">
    <property type="entry name" value="Ssl1-like"/>
</dbReference>
<keyword evidence="10 11" id="KW-0539">Nucleus</keyword>
<dbReference type="FunFam" id="3.40.50.410:FF:000015">
    <property type="entry name" value="General transcription factor IIH subunit 2"/>
    <property type="match status" value="1"/>
</dbReference>
<feature type="domain" description="C2H2-type" evidence="14">
    <location>
        <begin position="417"/>
        <end position="437"/>
    </location>
</feature>
<feature type="region of interest" description="Disordered" evidence="13">
    <location>
        <begin position="1"/>
        <end position="41"/>
    </location>
</feature>
<dbReference type="InterPro" id="IPR012170">
    <property type="entry name" value="TFIIH_SSL1/p44"/>
</dbReference>
<gene>
    <name evidence="15" type="ORF">HKI87_19g89390</name>
</gene>
<evidence type="ECO:0000256" key="4">
    <source>
        <dbReference type="ARBA" id="ARBA00022763"/>
    </source>
</evidence>
<evidence type="ECO:0000256" key="11">
    <source>
        <dbReference type="PIRNR" id="PIRNR015919"/>
    </source>
</evidence>
<dbReference type="SUPFAM" id="SSF57889">
    <property type="entry name" value="Cysteine-rich domain"/>
    <property type="match status" value="1"/>
</dbReference>
<keyword evidence="4" id="KW-0227">DNA damage</keyword>
<protein>
    <recommendedName>
        <fullName evidence="11">General transcription factor IIH subunit</fullName>
    </recommendedName>
</protein>
<dbReference type="AlphaFoldDB" id="A0AAX4PLU8"/>
<dbReference type="EMBL" id="CP151519">
    <property type="protein sequence ID" value="WZN67364.1"/>
    <property type="molecule type" value="Genomic_DNA"/>
</dbReference>
<dbReference type="PANTHER" id="PTHR12695">
    <property type="entry name" value="GENERAL TRANSCRIPTION FACTOR IIH SUBUNIT 2"/>
    <property type="match status" value="1"/>
</dbReference>
<keyword evidence="5" id="KW-0863">Zinc-finger</keyword>
<dbReference type="GO" id="GO:0006351">
    <property type="term" value="P:DNA-templated transcription"/>
    <property type="evidence" value="ECO:0007669"/>
    <property type="project" value="InterPro"/>
</dbReference>
<dbReference type="GO" id="GO:0006357">
    <property type="term" value="P:regulation of transcription by RNA polymerase II"/>
    <property type="evidence" value="ECO:0007669"/>
    <property type="project" value="TreeGrafter"/>
</dbReference>
<evidence type="ECO:0000256" key="1">
    <source>
        <dbReference type="ARBA" id="ARBA00004123"/>
    </source>
</evidence>
<dbReference type="Gene3D" id="3.30.40.10">
    <property type="entry name" value="Zinc/RING finger domain, C3HC4 (zinc finger)"/>
    <property type="match status" value="1"/>
</dbReference>